<evidence type="ECO:0000313" key="2">
    <source>
        <dbReference type="Proteomes" id="UP000254559"/>
    </source>
</evidence>
<organism evidence="1 2">
    <name type="scientific">Streptococcus dysgalactiae subsp. equisimilis</name>
    <name type="common">Streptococcus equisimilis</name>
    <dbReference type="NCBI Taxonomy" id="119602"/>
    <lineage>
        <taxon>Bacteria</taxon>
        <taxon>Bacillati</taxon>
        <taxon>Bacillota</taxon>
        <taxon>Bacilli</taxon>
        <taxon>Lactobacillales</taxon>
        <taxon>Streptococcaceae</taxon>
        <taxon>Streptococcus</taxon>
    </lineage>
</organism>
<proteinExistence type="predicted"/>
<reference evidence="1 2" key="1">
    <citation type="submission" date="2018-06" db="EMBL/GenBank/DDBJ databases">
        <authorList>
            <consortium name="Pathogen Informatics"/>
            <person name="Doyle S."/>
        </authorList>
    </citation>
    <scope>NUCLEOTIDE SEQUENCE [LARGE SCALE GENOMIC DNA]</scope>
    <source>
        <strain evidence="1 2">NCTC11564</strain>
    </source>
</reference>
<comment type="caution">
    <text evidence="1">The sequence shown here is derived from an EMBL/GenBank/DDBJ whole genome shotgun (WGS) entry which is preliminary data.</text>
</comment>
<name>A0A9X8T364_STREQ</name>
<accession>A0A9X8T364</accession>
<dbReference type="NCBIfam" id="NF040666">
    <property type="entry name" value="Tn5252_Orf10"/>
    <property type="match status" value="1"/>
</dbReference>
<dbReference type="Proteomes" id="UP000254559">
    <property type="component" value="Unassembled WGS sequence"/>
</dbReference>
<gene>
    <name evidence="1" type="ORF">NCTC11564_00904</name>
</gene>
<evidence type="ECO:0000313" key="1">
    <source>
        <dbReference type="EMBL" id="SUN63282.1"/>
    </source>
</evidence>
<dbReference type="AlphaFoldDB" id="A0A9X8T364"/>
<dbReference type="InterPro" id="IPR049845">
    <property type="entry name" value="Tn5252_Orf10-like"/>
</dbReference>
<dbReference type="EMBL" id="UHFO01000001">
    <property type="protein sequence ID" value="SUN63282.1"/>
    <property type="molecule type" value="Genomic_DNA"/>
</dbReference>
<sequence length="132" mass="15981">MSFKTDYNTQSFVYFYSIHPIRKEINLTANELKQIEQLMREKRYRHFSPFVRDQLLMTDVKQLTAKEWFSFWKTQKLEQIGRDVHEIMTVARVNNQVTQEHVSILLTCVQDLIFEVSQMQPLSREFREKYIG</sequence>
<protein>
    <submittedName>
        <fullName evidence="1">Tn5252, Orf 10 protein</fullName>
    </submittedName>
</protein>